<organism evidence="1 2">
    <name type="scientific">Mauremys mutica</name>
    <name type="common">yellowpond turtle</name>
    <dbReference type="NCBI Taxonomy" id="74926"/>
    <lineage>
        <taxon>Eukaryota</taxon>
        <taxon>Metazoa</taxon>
        <taxon>Chordata</taxon>
        <taxon>Craniata</taxon>
        <taxon>Vertebrata</taxon>
        <taxon>Euteleostomi</taxon>
        <taxon>Archelosauria</taxon>
        <taxon>Testudinata</taxon>
        <taxon>Testudines</taxon>
        <taxon>Cryptodira</taxon>
        <taxon>Durocryptodira</taxon>
        <taxon>Testudinoidea</taxon>
        <taxon>Geoemydidae</taxon>
        <taxon>Geoemydinae</taxon>
        <taxon>Mauremys</taxon>
    </lineage>
</organism>
<comment type="caution">
    <text evidence="1">The sequence shown here is derived from an EMBL/GenBank/DDBJ whole genome shotgun (WGS) entry which is preliminary data.</text>
</comment>
<evidence type="ECO:0000313" key="2">
    <source>
        <dbReference type="Proteomes" id="UP000827986"/>
    </source>
</evidence>
<dbReference type="Proteomes" id="UP000827986">
    <property type="component" value="Unassembled WGS sequence"/>
</dbReference>
<evidence type="ECO:0000313" key="1">
    <source>
        <dbReference type="EMBL" id="KAH1182674.1"/>
    </source>
</evidence>
<gene>
    <name evidence="1" type="ORF">KIL84_004166</name>
</gene>
<accession>A0A9D3XL94</accession>
<dbReference type="AlphaFoldDB" id="A0A9D3XL94"/>
<name>A0A9D3XL94_9SAUR</name>
<dbReference type="EMBL" id="JAHDVG010000466">
    <property type="protein sequence ID" value="KAH1182674.1"/>
    <property type="molecule type" value="Genomic_DNA"/>
</dbReference>
<reference evidence="1" key="1">
    <citation type="submission" date="2021-09" db="EMBL/GenBank/DDBJ databases">
        <title>The genome of Mauremys mutica provides insights into the evolution of semi-aquatic lifestyle.</title>
        <authorList>
            <person name="Gong S."/>
            <person name="Gao Y."/>
        </authorList>
    </citation>
    <scope>NUCLEOTIDE SEQUENCE</scope>
    <source>
        <strain evidence="1">MM-2020</strain>
        <tissue evidence="1">Muscle</tissue>
    </source>
</reference>
<keyword evidence="2" id="KW-1185">Reference proteome</keyword>
<proteinExistence type="predicted"/>
<sequence>MAPSLSTAFPPAAEGIILSPSLPGEELPSAQLEWVEEEEEEDVSPGQATIRVIQQQLQGRDEVQNSPSCAATVSLLPLVPSPPWRGGGCLVPENPSPPMGGDTVSLLSGTPMWESLSHTGQGVRSPQTLSKLQPLAVQGDTVFGSGRLSLSTPWKS</sequence>
<protein>
    <submittedName>
        <fullName evidence="1">Uncharacterized protein</fullName>
    </submittedName>
</protein>